<dbReference type="OrthoDB" id="10564760at2759"/>
<feature type="compositionally biased region" description="Polar residues" evidence="1">
    <location>
        <begin position="84"/>
        <end position="98"/>
    </location>
</feature>
<sequence>MPKQKPLENHLDQDIESSSSSLNNKRTSKKRKMNIIKSFLKTSKSRLGGSSSRSIIKLPRPSSLTGRKSSSMIKSPKSVKKSMKNNSIPTKSMSQQSSRRLTKLRRKNLKRNHHLRNVKSRDQTHLHLLNESNFRPKTDVVYSSLIFRHIPYNWINDETDDNSIKFIESDSLEDSLISFDNSSPATTVEINEDTLITLESIQTEFDNVYQKDIFNANFKPSVNNKNNFDNDY</sequence>
<accession>A0A1Y3BJ36</accession>
<organism evidence="2 3">
    <name type="scientific">Euroglyphus maynei</name>
    <name type="common">Mayne's house dust mite</name>
    <dbReference type="NCBI Taxonomy" id="6958"/>
    <lineage>
        <taxon>Eukaryota</taxon>
        <taxon>Metazoa</taxon>
        <taxon>Ecdysozoa</taxon>
        <taxon>Arthropoda</taxon>
        <taxon>Chelicerata</taxon>
        <taxon>Arachnida</taxon>
        <taxon>Acari</taxon>
        <taxon>Acariformes</taxon>
        <taxon>Sarcoptiformes</taxon>
        <taxon>Astigmata</taxon>
        <taxon>Psoroptidia</taxon>
        <taxon>Analgoidea</taxon>
        <taxon>Pyroglyphidae</taxon>
        <taxon>Pyroglyphinae</taxon>
        <taxon>Euroglyphus</taxon>
    </lineage>
</organism>
<feature type="region of interest" description="Disordered" evidence="1">
    <location>
        <begin position="1"/>
        <end position="100"/>
    </location>
</feature>
<dbReference type="EMBL" id="MUJZ01021161">
    <property type="protein sequence ID" value="OTF79833.1"/>
    <property type="molecule type" value="Genomic_DNA"/>
</dbReference>
<evidence type="ECO:0000256" key="1">
    <source>
        <dbReference type="SAM" id="MobiDB-lite"/>
    </source>
</evidence>
<dbReference type="AlphaFoldDB" id="A0A1Y3BJ36"/>
<feature type="compositionally biased region" description="Basic and acidic residues" evidence="1">
    <location>
        <begin position="1"/>
        <end position="13"/>
    </location>
</feature>
<feature type="compositionally biased region" description="Low complexity" evidence="1">
    <location>
        <begin position="45"/>
        <end position="58"/>
    </location>
</feature>
<dbReference type="Proteomes" id="UP000194236">
    <property type="component" value="Unassembled WGS sequence"/>
</dbReference>
<evidence type="ECO:0000313" key="3">
    <source>
        <dbReference type="Proteomes" id="UP000194236"/>
    </source>
</evidence>
<comment type="caution">
    <text evidence="2">The sequence shown here is derived from an EMBL/GenBank/DDBJ whole genome shotgun (WGS) entry which is preliminary data.</text>
</comment>
<keyword evidence="3" id="KW-1185">Reference proteome</keyword>
<reference evidence="2 3" key="1">
    <citation type="submission" date="2017-03" db="EMBL/GenBank/DDBJ databases">
        <title>Genome Survey of Euroglyphus maynei.</title>
        <authorList>
            <person name="Arlian L.G."/>
            <person name="Morgan M.S."/>
            <person name="Rider S.D."/>
        </authorList>
    </citation>
    <scope>NUCLEOTIDE SEQUENCE [LARGE SCALE GENOMIC DNA]</scope>
    <source>
        <strain evidence="2">Arlian Lab</strain>
        <tissue evidence="2">Whole body</tissue>
    </source>
</reference>
<feature type="compositionally biased region" description="Polar residues" evidence="1">
    <location>
        <begin position="62"/>
        <end position="73"/>
    </location>
</feature>
<gene>
    <name evidence="2" type="ORF">BLA29_000694</name>
</gene>
<protein>
    <submittedName>
        <fullName evidence="2">Uncharacterized protein</fullName>
    </submittedName>
</protein>
<evidence type="ECO:0000313" key="2">
    <source>
        <dbReference type="EMBL" id="OTF79833.1"/>
    </source>
</evidence>
<name>A0A1Y3BJ36_EURMA</name>
<proteinExistence type="predicted"/>